<proteinExistence type="predicted"/>
<sequence>MPISTLSVASAVTPTVIETYFSHFLNRAPLRQKPTAHISYHEGLRLIRQFLTYAAQHTVEDIQAFTAQWVPSPSWVRLDEIAIPLPHLGRAASLLQHQLGHHGLDKIGGSQWWQWRRPETPLKAEWIEMKTDYNERMRTQDPGQRILLYIHGGAYYFGSVDEHRYQMQRHARKLKARVFAPRYRLAPQFPFPCGLMDCLAAYLTLLEGFAPSRILLAGDSAGGGMVLSLLVVLRDQGVPLPAGAILLSPWVDLTHSFPSVAGDGEEDYIPASGFHHRPSMAWPPPTSEDMRDLAKGAVEGLVEKEKRGIHAHDRERGHRISEHEKKEEVEEQEAVQGFSVNQKVGHRKQGDRTDNPPSRETRTQGPGADLSIELDGQLIEIIDQIQMYTTNQLLSHPLVSPVLQTTLGGLPPLLIQTGGGELLRDEQVYLAHKAANPTAYPPSDDFLDEHDPHRELLNKYPPTDVQLQVWDDLCHVPHTLSFTRPAKYMYRSVAQFGAWALAHAQKRNVEIVADDDVSIISTDSRSESPTPASSTTDLKAKKEPVKEPEAVAVADVSIKALTNATADGTVGRAGDPLPPFKDHMIRQRVDRHGRTYPLPLPAEIPTLHLDPASIGSIKPGPVRKWIARKKEWDTRFAKEKRAVQKKRAKEMEKGYDGFGAGEVPPPTALAGRRTKGMEKEVRRKGKSWGLAMWSGWGSKHDESTLERLEKKSRITVVNVGPGGEATSLQKSDRIIAREADRIKAEGDAEGGILGHRTSDVNGSHTTPVPLPSRPRTASTLLPEESEFTATATATATATSAPASASASPPLTPANGTSAPLPPPGEKVAGTENTFLAPSSSRPHNGSVAYPFKLRSPIYNASTATLDSLAQTEVVSPMVDGDGEGAGAKVVEDGVVRDADEGGRPRLETFVTAREGL</sequence>
<name>A0ACC3SKE2_9PEZI</name>
<reference evidence="1" key="1">
    <citation type="submission" date="2024-02" db="EMBL/GenBank/DDBJ databases">
        <title>Metagenome Assembled Genome of Zalaria obscura JY119.</title>
        <authorList>
            <person name="Vighnesh L."/>
            <person name="Jagadeeshwari U."/>
            <person name="Venkata Ramana C."/>
            <person name="Sasikala C."/>
        </authorList>
    </citation>
    <scope>NUCLEOTIDE SEQUENCE</scope>
    <source>
        <strain evidence="1">JY119</strain>
    </source>
</reference>
<gene>
    <name evidence="1" type="ORF">M8818_001170</name>
</gene>
<comment type="caution">
    <text evidence="1">The sequence shown here is derived from an EMBL/GenBank/DDBJ whole genome shotgun (WGS) entry which is preliminary data.</text>
</comment>
<accession>A0ACC3SKE2</accession>
<evidence type="ECO:0000313" key="2">
    <source>
        <dbReference type="Proteomes" id="UP001320706"/>
    </source>
</evidence>
<dbReference type="Proteomes" id="UP001320706">
    <property type="component" value="Unassembled WGS sequence"/>
</dbReference>
<protein>
    <submittedName>
        <fullName evidence="1">Uncharacterized protein</fullName>
    </submittedName>
</protein>
<evidence type="ECO:0000313" key="1">
    <source>
        <dbReference type="EMBL" id="KAK8217414.1"/>
    </source>
</evidence>
<keyword evidence="2" id="KW-1185">Reference proteome</keyword>
<organism evidence="1 2">
    <name type="scientific">Zalaria obscura</name>
    <dbReference type="NCBI Taxonomy" id="2024903"/>
    <lineage>
        <taxon>Eukaryota</taxon>
        <taxon>Fungi</taxon>
        <taxon>Dikarya</taxon>
        <taxon>Ascomycota</taxon>
        <taxon>Pezizomycotina</taxon>
        <taxon>Dothideomycetes</taxon>
        <taxon>Dothideomycetidae</taxon>
        <taxon>Dothideales</taxon>
        <taxon>Zalariaceae</taxon>
        <taxon>Zalaria</taxon>
    </lineage>
</organism>
<dbReference type="EMBL" id="JAMKPW020000005">
    <property type="protein sequence ID" value="KAK8217414.1"/>
    <property type="molecule type" value="Genomic_DNA"/>
</dbReference>